<dbReference type="STRING" id="858640.A3K86_15405"/>
<sequence length="260" mass="28895">MDIKSVIRACCVLLCVVGRGSVAAPLPNFTDTELEPSSKETVQSKKSFQRSLSGLYGIESWQDSNIAQPYSDFGSLYTAATHAQTELDTLIKEISLISHTQAVMPGVKSQQRAEKKITTELQGDVTKITDLARGSIVADDIGNLVQAFELMNKEVTVVAVKNRFKSPTPSGYRDLKMLVRLPKSNVIAEVQLHLQGISDIKNGAEHEIYEQIQKIERVGLAQKRELSEFETAKIKQLRSESLALYQNAWQQYLQPETIAV</sequence>
<proteinExistence type="predicted"/>
<dbReference type="RefSeq" id="WP_068332983.1">
    <property type="nucleotide sequence ID" value="NZ_LVHF01000029.1"/>
</dbReference>
<reference evidence="2 3" key="1">
    <citation type="submission" date="2016-03" db="EMBL/GenBank/DDBJ databases">
        <title>Photobacterium proteolyticum sp. nov. a protease producing bacterium isolated from ocean sediments of Laizhou Bay.</title>
        <authorList>
            <person name="Li Y."/>
        </authorList>
    </citation>
    <scope>NUCLEOTIDE SEQUENCE [LARGE SCALE GENOMIC DNA]</scope>
    <source>
        <strain evidence="2 3">R-40508</strain>
    </source>
</reference>
<evidence type="ECO:0000313" key="2">
    <source>
        <dbReference type="EMBL" id="OAN13050.1"/>
    </source>
</evidence>
<name>A0A178K6V4_9GAMM</name>
<keyword evidence="3" id="KW-1185">Reference proteome</keyword>
<comment type="caution">
    <text evidence="2">The sequence shown here is derived from an EMBL/GenBank/DDBJ whole genome shotgun (WGS) entry which is preliminary data.</text>
</comment>
<keyword evidence="1" id="KW-0732">Signal</keyword>
<protein>
    <submittedName>
        <fullName evidence="2">Phosphoribosylglycinamide formyltransferase</fullName>
    </submittedName>
</protein>
<evidence type="ECO:0000256" key="1">
    <source>
        <dbReference type="SAM" id="SignalP"/>
    </source>
</evidence>
<organism evidence="2 3">
    <name type="scientific">Photobacterium jeanii</name>
    <dbReference type="NCBI Taxonomy" id="858640"/>
    <lineage>
        <taxon>Bacteria</taxon>
        <taxon>Pseudomonadati</taxon>
        <taxon>Pseudomonadota</taxon>
        <taxon>Gammaproteobacteria</taxon>
        <taxon>Vibrionales</taxon>
        <taxon>Vibrionaceae</taxon>
        <taxon>Photobacterium</taxon>
    </lineage>
</organism>
<keyword evidence="2" id="KW-0808">Transferase</keyword>
<dbReference type="Proteomes" id="UP000078503">
    <property type="component" value="Unassembled WGS sequence"/>
</dbReference>
<dbReference type="Gene3D" id="3.30.460.10">
    <property type="entry name" value="Beta Polymerase, domain 2"/>
    <property type="match status" value="1"/>
</dbReference>
<dbReference type="OrthoDB" id="5823369at2"/>
<dbReference type="InterPro" id="IPR043519">
    <property type="entry name" value="NT_sf"/>
</dbReference>
<feature type="signal peptide" evidence="1">
    <location>
        <begin position="1"/>
        <end position="23"/>
    </location>
</feature>
<dbReference type="EMBL" id="LVHF01000029">
    <property type="protein sequence ID" value="OAN13050.1"/>
    <property type="molecule type" value="Genomic_DNA"/>
</dbReference>
<evidence type="ECO:0000313" key="3">
    <source>
        <dbReference type="Proteomes" id="UP000078503"/>
    </source>
</evidence>
<feature type="chain" id="PRO_5008090036" evidence="1">
    <location>
        <begin position="24"/>
        <end position="260"/>
    </location>
</feature>
<accession>A0A178K6V4</accession>
<dbReference type="AlphaFoldDB" id="A0A178K6V4"/>
<dbReference type="GO" id="GO:0016740">
    <property type="term" value="F:transferase activity"/>
    <property type="evidence" value="ECO:0007669"/>
    <property type="project" value="UniProtKB-KW"/>
</dbReference>
<dbReference type="SUPFAM" id="SSF81301">
    <property type="entry name" value="Nucleotidyltransferase"/>
    <property type="match status" value="1"/>
</dbReference>
<gene>
    <name evidence="2" type="ORF">A3K86_15405</name>
</gene>